<dbReference type="InterPro" id="IPR006026">
    <property type="entry name" value="Peptidase_Metallo"/>
</dbReference>
<dbReference type="EC" id="3.4.24.-" evidence="9"/>
<feature type="binding site" evidence="8">
    <location>
        <position position="168"/>
    </location>
    <ligand>
        <name>Zn(2+)</name>
        <dbReference type="ChEBI" id="CHEBI:29105"/>
        <note>catalytic</note>
    </ligand>
</feature>
<evidence type="ECO:0000259" key="10">
    <source>
        <dbReference type="PROSITE" id="PS51864"/>
    </source>
</evidence>
<dbReference type="PROSITE" id="PS51864">
    <property type="entry name" value="ASTACIN"/>
    <property type="match status" value="1"/>
</dbReference>
<keyword evidence="5 8" id="KW-0862">Zinc</keyword>
<keyword evidence="9" id="KW-0732">Signal</keyword>
<keyword evidence="3 8" id="KW-0479">Metal-binding</keyword>
<evidence type="ECO:0000256" key="2">
    <source>
        <dbReference type="ARBA" id="ARBA00022670"/>
    </source>
</evidence>
<gene>
    <name evidence="11" type="primary">107371393</name>
</gene>
<name>T1JWL4_TETUR</name>
<evidence type="ECO:0000256" key="5">
    <source>
        <dbReference type="ARBA" id="ARBA00022833"/>
    </source>
</evidence>
<dbReference type="Gene3D" id="3.40.390.10">
    <property type="entry name" value="Collagenase (Catalytic Domain)"/>
    <property type="match status" value="1"/>
</dbReference>
<dbReference type="InterPro" id="IPR001506">
    <property type="entry name" value="Peptidase_M12A"/>
</dbReference>
<dbReference type="PANTHER" id="PTHR10127:SF780">
    <property type="entry name" value="METALLOENDOPEPTIDASE"/>
    <property type="match status" value="1"/>
</dbReference>
<protein>
    <recommendedName>
        <fullName evidence="9">Metalloendopeptidase</fullName>
        <ecNumber evidence="9">3.4.24.-</ecNumber>
    </recommendedName>
</protein>
<keyword evidence="2 8" id="KW-0645">Protease</keyword>
<dbReference type="eggNOG" id="KOG3714">
    <property type="taxonomic scope" value="Eukaryota"/>
</dbReference>
<evidence type="ECO:0000313" key="12">
    <source>
        <dbReference type="Proteomes" id="UP000015104"/>
    </source>
</evidence>
<keyword evidence="6 8" id="KW-0482">Metalloprotease</keyword>
<proteinExistence type="predicted"/>
<evidence type="ECO:0000256" key="8">
    <source>
        <dbReference type="PROSITE-ProRule" id="PRU01211"/>
    </source>
</evidence>
<feature type="chain" id="PRO_5005147082" description="Metalloendopeptidase" evidence="9">
    <location>
        <begin position="17"/>
        <end position="266"/>
    </location>
</feature>
<feature type="domain" description="Peptidase M12A" evidence="10">
    <location>
        <begin position="68"/>
        <end position="263"/>
    </location>
</feature>
<evidence type="ECO:0000256" key="3">
    <source>
        <dbReference type="ARBA" id="ARBA00022723"/>
    </source>
</evidence>
<dbReference type="GO" id="GO:0006508">
    <property type="term" value="P:proteolysis"/>
    <property type="evidence" value="ECO:0007669"/>
    <property type="project" value="UniProtKB-KW"/>
</dbReference>
<dbReference type="InterPro" id="IPR024079">
    <property type="entry name" value="MetalloPept_cat_dom_sf"/>
</dbReference>
<comment type="cofactor">
    <cofactor evidence="8 9">
        <name>Zn(2+)</name>
        <dbReference type="ChEBI" id="CHEBI:29105"/>
    </cofactor>
    <text evidence="8 9">Binds 1 zinc ion per subunit.</text>
</comment>
<dbReference type="InterPro" id="IPR034035">
    <property type="entry name" value="Astacin-like_dom"/>
</dbReference>
<keyword evidence="12" id="KW-1185">Reference proteome</keyword>
<evidence type="ECO:0000256" key="9">
    <source>
        <dbReference type="RuleBase" id="RU361183"/>
    </source>
</evidence>
<evidence type="ECO:0000256" key="7">
    <source>
        <dbReference type="ARBA" id="ARBA00025529"/>
    </source>
</evidence>
<evidence type="ECO:0000256" key="6">
    <source>
        <dbReference type="ARBA" id="ARBA00023049"/>
    </source>
</evidence>
<feature type="binding site" evidence="8">
    <location>
        <position position="162"/>
    </location>
    <ligand>
        <name>Zn(2+)</name>
        <dbReference type="ChEBI" id="CHEBI:29105"/>
        <note>catalytic</note>
    </ligand>
</feature>
<dbReference type="GO" id="GO:0008270">
    <property type="term" value="F:zinc ion binding"/>
    <property type="evidence" value="ECO:0007669"/>
    <property type="project" value="UniProtKB-UniRule"/>
</dbReference>
<dbReference type="CDD" id="cd04280">
    <property type="entry name" value="ZnMc_astacin_like"/>
    <property type="match status" value="1"/>
</dbReference>
<dbReference type="Pfam" id="PF01400">
    <property type="entry name" value="Astacin"/>
    <property type="match status" value="1"/>
</dbReference>
<evidence type="ECO:0000256" key="4">
    <source>
        <dbReference type="ARBA" id="ARBA00022801"/>
    </source>
</evidence>
<feature type="binding site" evidence="8">
    <location>
        <position position="158"/>
    </location>
    <ligand>
        <name>Zn(2+)</name>
        <dbReference type="ChEBI" id="CHEBI:29105"/>
        <note>catalytic</note>
    </ligand>
</feature>
<dbReference type="OrthoDB" id="291007at2759"/>
<dbReference type="EnsemblMetazoa" id="tetur02g08690.1">
    <property type="protein sequence ID" value="tetur02g08690.1"/>
    <property type="gene ID" value="tetur02g08690"/>
</dbReference>
<feature type="signal peptide" evidence="9">
    <location>
        <begin position="1"/>
        <end position="16"/>
    </location>
</feature>
<dbReference type="KEGG" id="tut:107371393"/>
<dbReference type="SMART" id="SM00235">
    <property type="entry name" value="ZnMc"/>
    <property type="match status" value="1"/>
</dbReference>
<evidence type="ECO:0000256" key="1">
    <source>
        <dbReference type="ARBA" id="ARBA00011245"/>
    </source>
</evidence>
<feature type="active site" evidence="8">
    <location>
        <position position="159"/>
    </location>
</feature>
<evidence type="ECO:0000313" key="11">
    <source>
        <dbReference type="EnsemblMetazoa" id="tetur02g08690.1"/>
    </source>
</evidence>
<sequence>MNPITLLIILLPITFAFPLPLTSSLDDYVQQTEPPKSNEHRQFDHRLIQNPDYFEGDIVTPIDDLWRNAVSRDEQLWPLGVIPYVIDASLNDIKEHIDAALAHIQNRTCIRFKKRTTEKDYVKYFAGNGCFSSYTGRKGDQQTVSIGKGCDFHGLIVHETMHAIGFHHMHTRSDRDNYLDIFWKNIAESYKAQFIVQPPQELRFITPFDYDSIMMYGPTAGSKDNKSVTMLPVNRTIPLIDASIKPGLSKYDIEAVIKLYKCEETM</sequence>
<accession>T1JWL4</accession>
<comment type="function">
    <text evidence="7">Zinc metalloprotease. Provoques deadhesion of endothelial cells from cell cultures, and also degradation of fibronectin, fibrinogen and gelatin in vitro. Its role in the venom is not fully understood but it might act as a spreading factor that facilitates diffusion of other venom toxins. Alternatively, it might be involved in the proteolytic processing of other venom toxins or it might play a role in extra-oral digestion of prey.</text>
</comment>
<dbReference type="EMBL" id="CAEY01000813">
    <property type="status" value="NOT_ANNOTATED_CDS"/>
    <property type="molecule type" value="Genomic_DNA"/>
</dbReference>
<dbReference type="PANTHER" id="PTHR10127">
    <property type="entry name" value="DISCOIDIN, CUB, EGF, LAMININ , AND ZINC METALLOPROTEASE DOMAIN CONTAINING"/>
    <property type="match status" value="1"/>
</dbReference>
<dbReference type="HOGENOM" id="CLU_017286_2_1_1"/>
<reference evidence="12" key="1">
    <citation type="submission" date="2011-08" db="EMBL/GenBank/DDBJ databases">
        <authorList>
            <person name="Rombauts S."/>
        </authorList>
    </citation>
    <scope>NUCLEOTIDE SEQUENCE</scope>
    <source>
        <strain evidence="12">London</strain>
    </source>
</reference>
<organism evidence="11 12">
    <name type="scientific">Tetranychus urticae</name>
    <name type="common">Two-spotted spider mite</name>
    <dbReference type="NCBI Taxonomy" id="32264"/>
    <lineage>
        <taxon>Eukaryota</taxon>
        <taxon>Metazoa</taxon>
        <taxon>Ecdysozoa</taxon>
        <taxon>Arthropoda</taxon>
        <taxon>Chelicerata</taxon>
        <taxon>Arachnida</taxon>
        <taxon>Acari</taxon>
        <taxon>Acariformes</taxon>
        <taxon>Trombidiformes</taxon>
        <taxon>Prostigmata</taxon>
        <taxon>Eleutherengona</taxon>
        <taxon>Raphignathae</taxon>
        <taxon>Tetranychoidea</taxon>
        <taxon>Tetranychidae</taxon>
        <taxon>Tetranychus</taxon>
    </lineage>
</organism>
<comment type="subunit">
    <text evidence="1">Monomer.</text>
</comment>
<dbReference type="Proteomes" id="UP000015104">
    <property type="component" value="Unassembled WGS sequence"/>
</dbReference>
<dbReference type="GO" id="GO:0004222">
    <property type="term" value="F:metalloendopeptidase activity"/>
    <property type="evidence" value="ECO:0007669"/>
    <property type="project" value="UniProtKB-UniRule"/>
</dbReference>
<comment type="caution">
    <text evidence="8">Lacks conserved residue(s) required for the propagation of feature annotation.</text>
</comment>
<dbReference type="AlphaFoldDB" id="T1JWL4"/>
<dbReference type="OMA" id="SKDGWTK"/>
<reference evidence="11" key="2">
    <citation type="submission" date="2015-06" db="UniProtKB">
        <authorList>
            <consortium name="EnsemblMetazoa"/>
        </authorList>
    </citation>
    <scope>IDENTIFICATION</scope>
</reference>
<dbReference type="SUPFAM" id="SSF55486">
    <property type="entry name" value="Metalloproteases ('zincins'), catalytic domain"/>
    <property type="match status" value="1"/>
</dbReference>
<dbReference type="PRINTS" id="PR00480">
    <property type="entry name" value="ASTACIN"/>
</dbReference>
<keyword evidence="4 8" id="KW-0378">Hydrolase</keyword>